<sequence>MSNSTSFDPANCTYATCSVAEYGQLTYIPSLPGNAFYLAIFAAAAIAQLVLGITYRTWSFTIGMLCGCALEILGYVARIQLHYNDFDNNHFIVYLVGLTIGPAFFSGSIYLCLARIIAVYGTGVCVLSPRTITVVFVCADFCSLVLQAAGGALTSLAISESLVQAGINIMIAGLALQVASTTVFCAVCLQIVARVFMRPESVRRDTAGLAVRQTGRFRYFLWGIAIATIAILVRCSFRVAELSKGFGSDLANNQVLFMVLDGAMMSVAVLVLTGGHPGPALGREVWREGGITLCGNKSRKTRRMRVDSEPRATELRATMRK</sequence>
<evidence type="ECO:0000256" key="5">
    <source>
        <dbReference type="SAM" id="MobiDB-lite"/>
    </source>
</evidence>
<evidence type="ECO:0000256" key="4">
    <source>
        <dbReference type="ARBA" id="ARBA00023136"/>
    </source>
</evidence>
<dbReference type="EMBL" id="KN847322">
    <property type="protein sequence ID" value="KIW51084.1"/>
    <property type="molecule type" value="Genomic_DNA"/>
</dbReference>
<dbReference type="AlphaFoldDB" id="A0A0D2ETC9"/>
<keyword evidence="2 6" id="KW-0812">Transmembrane</keyword>
<keyword evidence="4 6" id="KW-0472">Membrane</keyword>
<dbReference type="GeneID" id="25331744"/>
<evidence type="ECO:0000313" key="7">
    <source>
        <dbReference type="EMBL" id="KIW51084.1"/>
    </source>
</evidence>
<reference evidence="7 8" key="1">
    <citation type="submission" date="2015-01" db="EMBL/GenBank/DDBJ databases">
        <title>The Genome Sequence of Exophiala xenobiotica CBS118157.</title>
        <authorList>
            <consortium name="The Broad Institute Genomics Platform"/>
            <person name="Cuomo C."/>
            <person name="de Hoog S."/>
            <person name="Gorbushina A."/>
            <person name="Stielow B."/>
            <person name="Teixiera M."/>
            <person name="Abouelleil A."/>
            <person name="Chapman S.B."/>
            <person name="Priest M."/>
            <person name="Young S.K."/>
            <person name="Wortman J."/>
            <person name="Nusbaum C."/>
            <person name="Birren B."/>
        </authorList>
    </citation>
    <scope>NUCLEOTIDE SEQUENCE [LARGE SCALE GENOMIC DNA]</scope>
    <source>
        <strain evidence="7 8">CBS 118157</strain>
    </source>
</reference>
<evidence type="ECO:0000313" key="8">
    <source>
        <dbReference type="Proteomes" id="UP000054342"/>
    </source>
</evidence>
<protein>
    <recommendedName>
        <fullName evidence="9">RTA1 domain protein</fullName>
    </recommendedName>
</protein>
<keyword evidence="8" id="KW-1185">Reference proteome</keyword>
<dbReference type="InterPro" id="IPR007568">
    <property type="entry name" value="RTA1"/>
</dbReference>
<accession>A0A0D2ETC9</accession>
<evidence type="ECO:0000256" key="6">
    <source>
        <dbReference type="SAM" id="Phobius"/>
    </source>
</evidence>
<dbReference type="GO" id="GO:0000324">
    <property type="term" value="C:fungal-type vacuole"/>
    <property type="evidence" value="ECO:0007669"/>
    <property type="project" value="TreeGrafter"/>
</dbReference>
<feature type="transmembrane region" description="Helical" evidence="6">
    <location>
        <begin position="60"/>
        <end position="79"/>
    </location>
</feature>
<feature type="transmembrane region" description="Helical" evidence="6">
    <location>
        <begin position="254"/>
        <end position="273"/>
    </location>
</feature>
<feature type="transmembrane region" description="Helical" evidence="6">
    <location>
        <begin position="35"/>
        <end position="53"/>
    </location>
</feature>
<dbReference type="STRING" id="348802.A0A0D2ETC9"/>
<dbReference type="RefSeq" id="XP_013311668.1">
    <property type="nucleotide sequence ID" value="XM_013456214.1"/>
</dbReference>
<feature type="compositionally biased region" description="Basic and acidic residues" evidence="5">
    <location>
        <begin position="304"/>
        <end position="314"/>
    </location>
</feature>
<dbReference type="HOGENOM" id="CLU_033465_6_1_1"/>
<dbReference type="Proteomes" id="UP000054342">
    <property type="component" value="Unassembled WGS sequence"/>
</dbReference>
<feature type="transmembrane region" description="Helical" evidence="6">
    <location>
        <begin position="91"/>
        <end position="113"/>
    </location>
</feature>
<feature type="transmembrane region" description="Helical" evidence="6">
    <location>
        <begin position="217"/>
        <end position="234"/>
    </location>
</feature>
<organism evidence="7 8">
    <name type="scientific">Exophiala xenobiotica</name>
    <dbReference type="NCBI Taxonomy" id="348802"/>
    <lineage>
        <taxon>Eukaryota</taxon>
        <taxon>Fungi</taxon>
        <taxon>Dikarya</taxon>
        <taxon>Ascomycota</taxon>
        <taxon>Pezizomycotina</taxon>
        <taxon>Eurotiomycetes</taxon>
        <taxon>Chaetothyriomycetidae</taxon>
        <taxon>Chaetothyriales</taxon>
        <taxon>Herpotrichiellaceae</taxon>
        <taxon>Exophiala</taxon>
    </lineage>
</organism>
<dbReference type="Pfam" id="PF04479">
    <property type="entry name" value="RTA1"/>
    <property type="match status" value="1"/>
</dbReference>
<evidence type="ECO:0000256" key="1">
    <source>
        <dbReference type="ARBA" id="ARBA00004141"/>
    </source>
</evidence>
<dbReference type="PANTHER" id="PTHR31465:SF9">
    <property type="entry name" value="SPHINGOID LONG-CHAIN BASE TRANSPORTER RSB1"/>
    <property type="match status" value="1"/>
</dbReference>
<name>A0A0D2ETC9_9EURO</name>
<feature type="region of interest" description="Disordered" evidence="5">
    <location>
        <begin position="302"/>
        <end position="321"/>
    </location>
</feature>
<dbReference type="GO" id="GO:0005886">
    <property type="term" value="C:plasma membrane"/>
    <property type="evidence" value="ECO:0007669"/>
    <property type="project" value="TreeGrafter"/>
</dbReference>
<comment type="subcellular location">
    <subcellularLocation>
        <location evidence="1">Membrane</location>
        <topology evidence="1">Multi-pass membrane protein</topology>
    </subcellularLocation>
</comment>
<evidence type="ECO:0000256" key="3">
    <source>
        <dbReference type="ARBA" id="ARBA00022989"/>
    </source>
</evidence>
<keyword evidence="3 6" id="KW-1133">Transmembrane helix</keyword>
<gene>
    <name evidence="7" type="ORF">PV05_09836</name>
</gene>
<proteinExistence type="predicted"/>
<feature type="transmembrane region" description="Helical" evidence="6">
    <location>
        <begin position="170"/>
        <end position="196"/>
    </location>
</feature>
<feature type="transmembrane region" description="Helical" evidence="6">
    <location>
        <begin position="134"/>
        <end position="158"/>
    </location>
</feature>
<dbReference type="OrthoDB" id="4521223at2759"/>
<evidence type="ECO:0008006" key="9">
    <source>
        <dbReference type="Google" id="ProtNLM"/>
    </source>
</evidence>
<evidence type="ECO:0000256" key="2">
    <source>
        <dbReference type="ARBA" id="ARBA00022692"/>
    </source>
</evidence>
<dbReference type="PANTHER" id="PTHR31465">
    <property type="entry name" value="PROTEIN RTA1-RELATED"/>
    <property type="match status" value="1"/>
</dbReference>